<accession>A0AAV9VSX1</accession>
<gene>
    <name evidence="2" type="ORF">TWF481_002345</name>
</gene>
<evidence type="ECO:0000259" key="1">
    <source>
        <dbReference type="Pfam" id="PF20516"/>
    </source>
</evidence>
<dbReference type="Pfam" id="PF20516">
    <property type="entry name" value="PDDEXK_12"/>
    <property type="match status" value="1"/>
</dbReference>
<evidence type="ECO:0000313" key="2">
    <source>
        <dbReference type="EMBL" id="KAK6496321.1"/>
    </source>
</evidence>
<reference evidence="2 3" key="1">
    <citation type="submission" date="2023-08" db="EMBL/GenBank/DDBJ databases">
        <authorList>
            <person name="Palmer J.M."/>
        </authorList>
    </citation>
    <scope>NUCLEOTIDE SEQUENCE [LARGE SCALE GENOMIC DNA]</scope>
    <source>
        <strain evidence="2 3">TWF481</strain>
    </source>
</reference>
<proteinExistence type="predicted"/>
<name>A0AAV9VSX1_9PEZI</name>
<evidence type="ECO:0000313" key="3">
    <source>
        <dbReference type="Proteomes" id="UP001370758"/>
    </source>
</evidence>
<organism evidence="2 3">
    <name type="scientific">Arthrobotrys musiformis</name>
    <dbReference type="NCBI Taxonomy" id="47236"/>
    <lineage>
        <taxon>Eukaryota</taxon>
        <taxon>Fungi</taxon>
        <taxon>Dikarya</taxon>
        <taxon>Ascomycota</taxon>
        <taxon>Pezizomycotina</taxon>
        <taxon>Orbiliomycetes</taxon>
        <taxon>Orbiliales</taxon>
        <taxon>Orbiliaceae</taxon>
        <taxon>Arthrobotrys</taxon>
    </lineage>
</organism>
<comment type="caution">
    <text evidence="2">The sequence shown here is derived from an EMBL/GenBank/DDBJ whole genome shotgun (WGS) entry which is preliminary data.</text>
</comment>
<dbReference type="EMBL" id="JAVHJL010000011">
    <property type="protein sequence ID" value="KAK6496321.1"/>
    <property type="molecule type" value="Genomic_DNA"/>
</dbReference>
<protein>
    <recommendedName>
        <fullName evidence="1">PD-(D/E)XK nuclease-like domain-containing protein</fullName>
    </recommendedName>
</protein>
<dbReference type="Proteomes" id="UP001370758">
    <property type="component" value="Unassembled WGS sequence"/>
</dbReference>
<dbReference type="AlphaFoldDB" id="A0AAV9VSX1"/>
<feature type="domain" description="PD-(D/E)XK nuclease-like" evidence="1">
    <location>
        <begin position="160"/>
        <end position="380"/>
    </location>
</feature>
<dbReference type="InterPro" id="IPR046797">
    <property type="entry name" value="PDDEXK_12"/>
</dbReference>
<sequence>MTTSLPGRPGSVQSLDSLNARIKHFSNCLPLPSTRIHVLTWLSKIDTTDDQLLDPHEYANEDLSSSNDDLTSLSNFSTLEDEESVSSADMVPPVDLTQCVPSIRLNGDSTALLPTGTSGLLRRLNPRRLTRGCLPIWDRARLKGMYPRERLDDSFFSTETTGSIVDHINYIVRQSMHNTIDRVPESGWYPLVARVLEGIGQDQEVESRLEVHLASDRRFNTLPKNAPDVGVAIHIQGRSLREDTATQIIPPRNHLHSDPKYVSLNPTRFQTCRYSPLFALAEVKSATGDLLEARRHGAIGAASTLLKARSLGAEDAIVSCVPFFTVIGSIWCLNLLYETEDGSYCVEPTPLFEDTKTFLGALTVVCVVKELRAYGCDEWWQNFVGGRCEGVLADTAVENRRSRMLSTWS</sequence>
<keyword evidence="3" id="KW-1185">Reference proteome</keyword>